<evidence type="ECO:0000256" key="1">
    <source>
        <dbReference type="SAM" id="MobiDB-lite"/>
    </source>
</evidence>
<dbReference type="GO" id="GO:0005634">
    <property type="term" value="C:nucleus"/>
    <property type="evidence" value="ECO:0007669"/>
    <property type="project" value="TreeGrafter"/>
</dbReference>
<feature type="compositionally biased region" description="Acidic residues" evidence="1">
    <location>
        <begin position="319"/>
        <end position="334"/>
    </location>
</feature>
<feature type="compositionally biased region" description="Low complexity" evidence="1">
    <location>
        <begin position="297"/>
        <end position="307"/>
    </location>
</feature>
<organism evidence="2 3">
    <name type="scientific">Mesocricetus auratus</name>
    <name type="common">Golden hamster</name>
    <dbReference type="NCBI Taxonomy" id="10036"/>
    <lineage>
        <taxon>Eukaryota</taxon>
        <taxon>Metazoa</taxon>
        <taxon>Chordata</taxon>
        <taxon>Craniata</taxon>
        <taxon>Vertebrata</taxon>
        <taxon>Euteleostomi</taxon>
        <taxon>Mammalia</taxon>
        <taxon>Eutheria</taxon>
        <taxon>Euarchontoglires</taxon>
        <taxon>Glires</taxon>
        <taxon>Rodentia</taxon>
        <taxon>Myomorpha</taxon>
        <taxon>Muroidea</taxon>
        <taxon>Cricetidae</taxon>
        <taxon>Cricetinae</taxon>
        <taxon>Mesocricetus</taxon>
    </lineage>
</organism>
<evidence type="ECO:0000313" key="3">
    <source>
        <dbReference type="RefSeq" id="XP_021091642.1"/>
    </source>
</evidence>
<dbReference type="AlphaFoldDB" id="A0A3Q0DF56"/>
<proteinExistence type="predicted"/>
<dbReference type="RefSeq" id="XP_021091642.1">
    <property type="nucleotide sequence ID" value="XM_021235983.2"/>
</dbReference>
<protein>
    <submittedName>
        <fullName evidence="3">EZH inhibitory protein</fullName>
    </submittedName>
</protein>
<gene>
    <name evidence="3" type="primary">Ezhip</name>
</gene>
<accession>A0A3Q0DF56</accession>
<dbReference type="OrthoDB" id="9639686at2759"/>
<keyword evidence="2" id="KW-1185">Reference proteome</keyword>
<dbReference type="InterPro" id="IPR052882">
    <property type="entry name" value="EZH_Inhibitor"/>
</dbReference>
<evidence type="ECO:0000313" key="2">
    <source>
        <dbReference type="Proteomes" id="UP000886700"/>
    </source>
</evidence>
<feature type="compositionally biased region" description="Polar residues" evidence="1">
    <location>
        <begin position="214"/>
        <end position="228"/>
    </location>
</feature>
<feature type="region of interest" description="Disordered" evidence="1">
    <location>
        <begin position="124"/>
        <end position="343"/>
    </location>
</feature>
<feature type="region of interest" description="Disordered" evidence="1">
    <location>
        <begin position="1"/>
        <end position="109"/>
    </location>
</feature>
<feature type="compositionally biased region" description="Polar residues" evidence="1">
    <location>
        <begin position="96"/>
        <end position="109"/>
    </location>
</feature>
<name>A0A3Q0DF56_MESAU</name>
<feature type="compositionally biased region" description="Polar residues" evidence="1">
    <location>
        <begin position="160"/>
        <end position="176"/>
    </location>
</feature>
<dbReference type="PANTHER" id="PTHR22467:SF1">
    <property type="entry name" value="EZH INHIBITORY PROTEIN"/>
    <property type="match status" value="1"/>
</dbReference>
<reference evidence="3" key="1">
    <citation type="submission" date="2025-08" db="UniProtKB">
        <authorList>
            <consortium name="RefSeq"/>
        </authorList>
    </citation>
    <scope>IDENTIFICATION</scope>
    <source>
        <tissue evidence="3">Liver</tissue>
    </source>
</reference>
<feature type="compositionally biased region" description="Basic and acidic residues" evidence="1">
    <location>
        <begin position="43"/>
        <end position="53"/>
    </location>
</feature>
<dbReference type="Proteomes" id="UP000886700">
    <property type="component" value="Unplaced"/>
</dbReference>
<feature type="compositionally biased region" description="Polar residues" evidence="1">
    <location>
        <begin position="29"/>
        <end position="40"/>
    </location>
</feature>
<feature type="compositionally biased region" description="Low complexity" evidence="1">
    <location>
        <begin position="58"/>
        <end position="84"/>
    </location>
</feature>
<dbReference type="PANTHER" id="PTHR22467">
    <property type="entry name" value="EZH INHIBITORY PROTEIN-RELATED"/>
    <property type="match status" value="1"/>
</dbReference>
<dbReference type="KEGG" id="maua:110343731"/>
<sequence length="343" mass="36318">MESSGSRKQPKQHLTAKCPGGPQLLEATESPSTTRPSYNLRSRRSEPSVERQKFLGPSLSTSTMSHPVSSSASVPGSQVVPPVSGLHSSAPEFSLHGSSCTTPAGQDLQQQGTLQVPDLGHCHRESEFSLDPEGGLVLRPGATASGRHSSALEVSPDACPSTSHTLQDPVVHSTTAGCCPDKSSAATQRTRHRSSIPGSDRHRSRARRVESDPGHSSQTQENLSSSGTALPKITLKLTRSYPASRPVRMRASSPSPPGRRYPSLGQCNEGFRSSSPGSPYVPSLSPSSIESHDRSSSPDSCASDTSPNACWRALIPDLDNLDSPESGESEEEVGDSPPREDIE</sequence>